<dbReference type="Pfam" id="PF03091">
    <property type="entry name" value="CutA1"/>
    <property type="match status" value="1"/>
</dbReference>
<evidence type="ECO:0000256" key="1">
    <source>
        <dbReference type="ARBA" id="ARBA00010169"/>
    </source>
</evidence>
<dbReference type="PANTHER" id="PTHR23419:SF8">
    <property type="entry name" value="FI09726P"/>
    <property type="match status" value="1"/>
</dbReference>
<organism evidence="2 3">
    <name type="scientific">Lusitaniella coriacea LEGE 07157</name>
    <dbReference type="NCBI Taxonomy" id="945747"/>
    <lineage>
        <taxon>Bacteria</taxon>
        <taxon>Bacillati</taxon>
        <taxon>Cyanobacteriota</taxon>
        <taxon>Cyanophyceae</taxon>
        <taxon>Spirulinales</taxon>
        <taxon>Lusitaniellaceae</taxon>
        <taxon>Lusitaniella</taxon>
    </lineage>
</organism>
<name>A0A8J7IXH4_9CYAN</name>
<dbReference type="EMBL" id="JADEWZ010000059">
    <property type="protein sequence ID" value="MBE9118757.1"/>
    <property type="molecule type" value="Genomic_DNA"/>
</dbReference>
<dbReference type="Proteomes" id="UP000654482">
    <property type="component" value="Unassembled WGS sequence"/>
</dbReference>
<comment type="caution">
    <text evidence="2">The sequence shown here is derived from an EMBL/GenBank/DDBJ whole genome shotgun (WGS) entry which is preliminary data.</text>
</comment>
<dbReference type="AlphaFoldDB" id="A0A8J7IXH4"/>
<proteinExistence type="inferred from homology"/>
<dbReference type="InterPro" id="IPR004323">
    <property type="entry name" value="Ion_tolerance_CutA"/>
</dbReference>
<evidence type="ECO:0000313" key="3">
    <source>
        <dbReference type="Proteomes" id="UP000654482"/>
    </source>
</evidence>
<dbReference type="PANTHER" id="PTHR23419">
    <property type="entry name" value="DIVALENT CATION TOLERANCE CUTA-RELATED"/>
    <property type="match status" value="1"/>
</dbReference>
<evidence type="ECO:0000313" key="2">
    <source>
        <dbReference type="EMBL" id="MBE9118757.1"/>
    </source>
</evidence>
<sequence>MDENSQNYGIVLTTVSSQSEGRAIASALIEAHLAACVSMMPVHSIYTWQGQVNSDQEWQLAIKTNLALFDPLSAKIKELHSYELPEIIALPIVAGFPPYLNWIAENIKQNIQ</sequence>
<dbReference type="GO" id="GO:0005507">
    <property type="term" value="F:copper ion binding"/>
    <property type="evidence" value="ECO:0007669"/>
    <property type="project" value="TreeGrafter"/>
</dbReference>
<dbReference type="RefSeq" id="WP_194031848.1">
    <property type="nucleotide sequence ID" value="NZ_JADEWZ010000059.1"/>
</dbReference>
<dbReference type="Gene3D" id="3.30.70.120">
    <property type="match status" value="1"/>
</dbReference>
<dbReference type="InterPro" id="IPR011322">
    <property type="entry name" value="N-reg_PII-like_a/b"/>
</dbReference>
<comment type="similarity">
    <text evidence="1">Belongs to the CutA family.</text>
</comment>
<gene>
    <name evidence="2" type="ORF">IQ249_22980</name>
</gene>
<dbReference type="GO" id="GO:0010038">
    <property type="term" value="P:response to metal ion"/>
    <property type="evidence" value="ECO:0007669"/>
    <property type="project" value="InterPro"/>
</dbReference>
<dbReference type="SUPFAM" id="SSF54913">
    <property type="entry name" value="GlnB-like"/>
    <property type="match status" value="1"/>
</dbReference>
<keyword evidence="3" id="KW-1185">Reference proteome</keyword>
<reference evidence="2" key="1">
    <citation type="submission" date="2020-10" db="EMBL/GenBank/DDBJ databases">
        <authorList>
            <person name="Castelo-Branco R."/>
            <person name="Eusebio N."/>
            <person name="Adriana R."/>
            <person name="Vieira A."/>
            <person name="Brugerolle De Fraissinette N."/>
            <person name="Rezende De Castro R."/>
            <person name="Schneider M.P."/>
            <person name="Vasconcelos V."/>
            <person name="Leao P.N."/>
        </authorList>
    </citation>
    <scope>NUCLEOTIDE SEQUENCE</scope>
    <source>
        <strain evidence="2">LEGE 07157</strain>
    </source>
</reference>
<accession>A0A8J7IXH4</accession>
<protein>
    <submittedName>
        <fullName evidence="2">Divalent-cation tolerance protein CutA</fullName>
    </submittedName>
</protein>
<dbReference type="InterPro" id="IPR015867">
    <property type="entry name" value="N-reg_PII/ATP_PRibTrfase_C"/>
</dbReference>